<evidence type="ECO:0000256" key="1">
    <source>
        <dbReference type="SAM" id="Phobius"/>
    </source>
</evidence>
<dbReference type="PANTHER" id="PTHR41983:SF2">
    <property type="entry name" value="SHORT-CHAIN FATTY ACID TRANSPORTER-RELATED"/>
    <property type="match status" value="1"/>
</dbReference>
<evidence type="ECO:0000313" key="2">
    <source>
        <dbReference type="EMBL" id="SDW12883.1"/>
    </source>
</evidence>
<dbReference type="PANTHER" id="PTHR41983">
    <property type="entry name" value="SHORT-CHAIN FATTY ACID TRANSPORTER-RELATED"/>
    <property type="match status" value="1"/>
</dbReference>
<organism evidence="2 3">
    <name type="scientific">Tepidimicrobium xylanilyticum</name>
    <dbReference type="NCBI Taxonomy" id="1123352"/>
    <lineage>
        <taxon>Bacteria</taxon>
        <taxon>Bacillati</taxon>
        <taxon>Bacillota</taxon>
        <taxon>Tissierellia</taxon>
        <taxon>Tissierellales</taxon>
        <taxon>Tepidimicrobiaceae</taxon>
        <taxon>Tepidimicrobium</taxon>
    </lineage>
</organism>
<keyword evidence="1" id="KW-0812">Transmembrane</keyword>
<sequence length="449" mass="48653">MFKKFTNALVVLVQKYLPDAFLFAIFITFITLILSVVVTGQGPITMINHWGNGVWGLLSFSMQMALVLVTGHTLASSPPIKKALKALAKLAKTPTQAIMAVSFISAIGSWLNWGFGLVIGALYARELAKQVEDVDYRLLIASAYSGFLVWHGGLSASIPLTLATPTNDLSVMTAGAVTEIIPTSQTIFSSLNLIISGVLILTLPLINRAMHPSKEHTVTIDRKLLEEEEAVTDADYNSTPADKIENSRIITYIIVVISLIYIVNYFRTKGFALNLDIVNLIFLTFGMLFHQTPRRFISAISEATKGTSGVILQFPFYAGIMGMMTGHTGDGASLAEYISNWFVNISTAKTYPLFTFWAAGVVNFFVPSGGGQWAVQAPIMMPASIELGVPVAKTALAIAWGDAWTNMIQPFWALPALGIAGLGARDIMGFCLMILLYSGVLISLALLLL</sequence>
<feature type="transmembrane region" description="Helical" evidence="1">
    <location>
        <begin position="95"/>
        <end position="124"/>
    </location>
</feature>
<feature type="transmembrane region" description="Helical" evidence="1">
    <location>
        <begin position="272"/>
        <end position="289"/>
    </location>
</feature>
<evidence type="ECO:0000313" key="3">
    <source>
        <dbReference type="Proteomes" id="UP000198828"/>
    </source>
</evidence>
<dbReference type="Pfam" id="PF02667">
    <property type="entry name" value="SCFA_trans"/>
    <property type="match status" value="1"/>
</dbReference>
<feature type="transmembrane region" description="Helical" evidence="1">
    <location>
        <begin position="20"/>
        <end position="40"/>
    </location>
</feature>
<feature type="transmembrane region" description="Helical" evidence="1">
    <location>
        <begin position="52"/>
        <end position="75"/>
    </location>
</feature>
<keyword evidence="1" id="KW-1133">Transmembrane helix</keyword>
<feature type="transmembrane region" description="Helical" evidence="1">
    <location>
        <begin position="427"/>
        <end position="448"/>
    </location>
</feature>
<gene>
    <name evidence="2" type="ORF">SAMN05660923_00262</name>
</gene>
<protein>
    <submittedName>
        <fullName evidence="2">Short-chain fatty acids transporter</fullName>
    </submittedName>
</protein>
<dbReference type="GO" id="GO:0005886">
    <property type="term" value="C:plasma membrane"/>
    <property type="evidence" value="ECO:0007669"/>
    <property type="project" value="TreeGrafter"/>
</dbReference>
<dbReference type="EMBL" id="FNNG01000001">
    <property type="protein sequence ID" value="SDW12883.1"/>
    <property type="molecule type" value="Genomic_DNA"/>
</dbReference>
<keyword evidence="3" id="KW-1185">Reference proteome</keyword>
<accession>A0A1H2R0D5</accession>
<dbReference type="InterPro" id="IPR006160">
    <property type="entry name" value="SCFA_transpt_AtoE"/>
</dbReference>
<dbReference type="AlphaFoldDB" id="A0A1H2R0D5"/>
<feature type="transmembrane region" description="Helical" evidence="1">
    <location>
        <begin position="249"/>
        <end position="266"/>
    </location>
</feature>
<dbReference type="RefSeq" id="WP_093750061.1">
    <property type="nucleotide sequence ID" value="NZ_FNNG01000001.1"/>
</dbReference>
<reference evidence="2 3" key="1">
    <citation type="submission" date="2016-10" db="EMBL/GenBank/DDBJ databases">
        <authorList>
            <person name="de Groot N.N."/>
        </authorList>
    </citation>
    <scope>NUCLEOTIDE SEQUENCE [LARGE SCALE GENOMIC DNA]</scope>
    <source>
        <strain evidence="2 3">DSM 23310</strain>
    </source>
</reference>
<keyword evidence="1" id="KW-0472">Membrane</keyword>
<proteinExistence type="predicted"/>
<feature type="transmembrane region" description="Helical" evidence="1">
    <location>
        <begin position="187"/>
        <end position="206"/>
    </location>
</feature>
<feature type="transmembrane region" description="Helical" evidence="1">
    <location>
        <begin position="136"/>
        <end position="162"/>
    </location>
</feature>
<dbReference type="Proteomes" id="UP000198828">
    <property type="component" value="Unassembled WGS sequence"/>
</dbReference>
<dbReference type="OrthoDB" id="255482at2"/>
<name>A0A1H2R0D5_9FIRM</name>